<evidence type="ECO:0000256" key="6">
    <source>
        <dbReference type="ARBA" id="ARBA00023235"/>
    </source>
</evidence>
<dbReference type="FunCoup" id="A0A4S2N6B3">
    <property type="interactions" value="869"/>
</dbReference>
<dbReference type="GO" id="GO:0005737">
    <property type="term" value="C:cytoplasm"/>
    <property type="evidence" value="ECO:0007669"/>
    <property type="project" value="TreeGrafter"/>
</dbReference>
<dbReference type="GO" id="GO:0006014">
    <property type="term" value="P:D-ribose metabolic process"/>
    <property type="evidence" value="ECO:0007669"/>
    <property type="project" value="TreeGrafter"/>
</dbReference>
<sequence length="316" mass="33235">MVDTPRADPAPTLSLVESSKRAAAYRAVDEHYPASPKIIGIGSGSTVVYVVDRIAQLPRERTEGVTFVPTGYQSKELIVRAGLKLGSVELLGPNDHMDVVFDGADEVDPFLNCIKGGGACLFQEKLVAIQGRKLVVVADFRKLSPSLSTHYAPGIPIEVVPPAANYVLNRLVKFGSVGPALRMGGTAKAGPCVTDNGNFIIDAPFPDGFIPQPHTHKSPQRPLSPASSAVAVDAGLTAETGPERVAGSSILGKEEGHPGASIGMGLGANENVEELARALKGIVGVVEHGIFWAGDKKPVMVYFGMEDGSVSVRQQH</sequence>
<evidence type="ECO:0000313" key="9">
    <source>
        <dbReference type="EMBL" id="TGZ84859.1"/>
    </source>
</evidence>
<evidence type="ECO:0000256" key="3">
    <source>
        <dbReference type="ARBA" id="ARBA00008088"/>
    </source>
</evidence>
<dbReference type="NCBIfam" id="TIGR00021">
    <property type="entry name" value="rpiA"/>
    <property type="match status" value="1"/>
</dbReference>
<dbReference type="Pfam" id="PF06026">
    <property type="entry name" value="Rib_5-P_isom_A"/>
    <property type="match status" value="1"/>
</dbReference>
<dbReference type="InterPro" id="IPR004788">
    <property type="entry name" value="Ribose5P_isomerase_type_A"/>
</dbReference>
<dbReference type="PANTHER" id="PTHR11934:SF0">
    <property type="entry name" value="RIBOSE-5-PHOSPHATE ISOMERASE"/>
    <property type="match status" value="1"/>
</dbReference>
<evidence type="ECO:0000256" key="5">
    <source>
        <dbReference type="ARBA" id="ARBA00019150"/>
    </source>
</evidence>
<evidence type="ECO:0000256" key="8">
    <source>
        <dbReference type="ARBA" id="ARBA00032273"/>
    </source>
</evidence>
<dbReference type="FunFam" id="3.40.50.1360:FF:000014">
    <property type="entry name" value="Ribose 5-phosphate isomerase"/>
    <property type="match status" value="1"/>
</dbReference>
<keyword evidence="6 9" id="KW-0413">Isomerase</keyword>
<dbReference type="STRING" id="341454.A0A4S2N6B3"/>
<proteinExistence type="inferred from homology"/>
<gene>
    <name evidence="9" type="ORF">EX30DRAFT_301193</name>
</gene>
<evidence type="ECO:0000313" key="10">
    <source>
        <dbReference type="Proteomes" id="UP000298138"/>
    </source>
</evidence>
<accession>A0A4S2N6B3</accession>
<name>A0A4S2N6B3_9PEZI</name>
<dbReference type="OrthoDB" id="1555531at2759"/>
<dbReference type="Gene3D" id="3.30.70.260">
    <property type="match status" value="1"/>
</dbReference>
<evidence type="ECO:0000256" key="7">
    <source>
        <dbReference type="ARBA" id="ARBA00029734"/>
    </source>
</evidence>
<dbReference type="InParanoid" id="A0A4S2N6B3"/>
<dbReference type="UniPathway" id="UPA00115">
    <property type="reaction ID" value="UER00412"/>
</dbReference>
<keyword evidence="10" id="KW-1185">Reference proteome</keyword>
<evidence type="ECO:0000256" key="2">
    <source>
        <dbReference type="ARBA" id="ARBA00004988"/>
    </source>
</evidence>
<reference evidence="9 10" key="1">
    <citation type="submission" date="2019-04" db="EMBL/GenBank/DDBJ databases">
        <title>Comparative genomics and transcriptomics to analyze fruiting body development in filamentous ascomycetes.</title>
        <authorList>
            <consortium name="DOE Joint Genome Institute"/>
            <person name="Lutkenhaus R."/>
            <person name="Traeger S."/>
            <person name="Breuer J."/>
            <person name="Kuo A."/>
            <person name="Lipzen A."/>
            <person name="Pangilinan J."/>
            <person name="Dilworth D."/>
            <person name="Sandor L."/>
            <person name="Poggeler S."/>
            <person name="Barry K."/>
            <person name="Grigoriev I.V."/>
            <person name="Nowrousian M."/>
        </authorList>
    </citation>
    <scope>NUCLEOTIDE SEQUENCE [LARGE SCALE GENOMIC DNA]</scope>
    <source>
        <strain evidence="9 10">CBS 389.68</strain>
    </source>
</reference>
<evidence type="ECO:0000256" key="1">
    <source>
        <dbReference type="ARBA" id="ARBA00001713"/>
    </source>
</evidence>
<dbReference type="GO" id="GO:0004751">
    <property type="term" value="F:ribose-5-phosphate isomerase activity"/>
    <property type="evidence" value="ECO:0007669"/>
    <property type="project" value="UniProtKB-EC"/>
</dbReference>
<dbReference type="Gene3D" id="3.40.50.1360">
    <property type="match status" value="1"/>
</dbReference>
<dbReference type="AlphaFoldDB" id="A0A4S2N6B3"/>
<comment type="similarity">
    <text evidence="3">Belongs to the ribose 5-phosphate isomerase family.</text>
</comment>
<dbReference type="SUPFAM" id="SSF100950">
    <property type="entry name" value="NagB/RpiA/CoA transferase-like"/>
    <property type="match status" value="1"/>
</dbReference>
<comment type="pathway">
    <text evidence="2">Carbohydrate degradation; pentose phosphate pathway; D-ribose 5-phosphate from D-ribulose 5-phosphate (non-oxidative stage): step 1/1.</text>
</comment>
<organism evidence="9 10">
    <name type="scientific">Ascodesmis nigricans</name>
    <dbReference type="NCBI Taxonomy" id="341454"/>
    <lineage>
        <taxon>Eukaryota</taxon>
        <taxon>Fungi</taxon>
        <taxon>Dikarya</taxon>
        <taxon>Ascomycota</taxon>
        <taxon>Pezizomycotina</taxon>
        <taxon>Pezizomycetes</taxon>
        <taxon>Pezizales</taxon>
        <taxon>Ascodesmidaceae</taxon>
        <taxon>Ascodesmis</taxon>
    </lineage>
</organism>
<dbReference type="EC" id="5.3.1.6" evidence="4"/>
<dbReference type="GO" id="GO:0009052">
    <property type="term" value="P:pentose-phosphate shunt, non-oxidative branch"/>
    <property type="evidence" value="ECO:0007669"/>
    <property type="project" value="InterPro"/>
</dbReference>
<dbReference type="Proteomes" id="UP000298138">
    <property type="component" value="Unassembled WGS sequence"/>
</dbReference>
<evidence type="ECO:0000256" key="4">
    <source>
        <dbReference type="ARBA" id="ARBA00011959"/>
    </source>
</evidence>
<dbReference type="CDD" id="cd01398">
    <property type="entry name" value="RPI_A"/>
    <property type="match status" value="1"/>
</dbReference>
<protein>
    <recommendedName>
        <fullName evidence="5">Ribose-5-phosphate isomerase</fullName>
        <ecNumber evidence="4">5.3.1.6</ecNumber>
    </recommendedName>
    <alternativeName>
        <fullName evidence="8">D-ribose-5-phosphate ketol-isomerase</fullName>
    </alternativeName>
    <alternativeName>
        <fullName evidence="7">Phosphoriboisomerase</fullName>
    </alternativeName>
</protein>
<dbReference type="PANTHER" id="PTHR11934">
    <property type="entry name" value="RIBOSE-5-PHOSPHATE ISOMERASE"/>
    <property type="match status" value="1"/>
</dbReference>
<dbReference type="EMBL" id="ML220112">
    <property type="protein sequence ID" value="TGZ84859.1"/>
    <property type="molecule type" value="Genomic_DNA"/>
</dbReference>
<dbReference type="InterPro" id="IPR037171">
    <property type="entry name" value="NagB/RpiA_transferase-like"/>
</dbReference>
<comment type="catalytic activity">
    <reaction evidence="1">
        <text>aldehydo-D-ribose 5-phosphate = D-ribulose 5-phosphate</text>
        <dbReference type="Rhea" id="RHEA:14657"/>
        <dbReference type="ChEBI" id="CHEBI:58121"/>
        <dbReference type="ChEBI" id="CHEBI:58273"/>
        <dbReference type="EC" id="5.3.1.6"/>
    </reaction>
</comment>